<evidence type="ECO:0000256" key="1">
    <source>
        <dbReference type="SAM" id="MobiDB-lite"/>
    </source>
</evidence>
<dbReference type="AlphaFoldDB" id="A0AAV1C611"/>
<feature type="domain" description="DUF4283" evidence="2">
    <location>
        <begin position="39"/>
        <end position="111"/>
    </location>
</feature>
<dbReference type="EMBL" id="OX459118">
    <property type="protein sequence ID" value="CAI9090875.1"/>
    <property type="molecule type" value="Genomic_DNA"/>
</dbReference>
<dbReference type="PANTHER" id="PTHR31286">
    <property type="entry name" value="GLYCINE-RICH CELL WALL STRUCTURAL PROTEIN 1.8-LIKE"/>
    <property type="match status" value="1"/>
</dbReference>
<feature type="compositionally biased region" description="Polar residues" evidence="1">
    <location>
        <begin position="218"/>
        <end position="234"/>
    </location>
</feature>
<gene>
    <name evidence="3" type="ORF">OLC1_LOCUS2933</name>
</gene>
<keyword evidence="4" id="KW-1185">Reference proteome</keyword>
<evidence type="ECO:0000313" key="3">
    <source>
        <dbReference type="EMBL" id="CAI9090875.1"/>
    </source>
</evidence>
<feature type="compositionally biased region" description="Polar residues" evidence="1">
    <location>
        <begin position="278"/>
        <end position="323"/>
    </location>
</feature>
<dbReference type="Pfam" id="PF14111">
    <property type="entry name" value="DUF4283"/>
    <property type="match status" value="1"/>
</dbReference>
<organism evidence="3 4">
    <name type="scientific">Oldenlandia corymbosa var. corymbosa</name>
    <dbReference type="NCBI Taxonomy" id="529605"/>
    <lineage>
        <taxon>Eukaryota</taxon>
        <taxon>Viridiplantae</taxon>
        <taxon>Streptophyta</taxon>
        <taxon>Embryophyta</taxon>
        <taxon>Tracheophyta</taxon>
        <taxon>Spermatophyta</taxon>
        <taxon>Magnoliopsida</taxon>
        <taxon>eudicotyledons</taxon>
        <taxon>Gunneridae</taxon>
        <taxon>Pentapetalae</taxon>
        <taxon>asterids</taxon>
        <taxon>lamiids</taxon>
        <taxon>Gentianales</taxon>
        <taxon>Rubiaceae</taxon>
        <taxon>Rubioideae</taxon>
        <taxon>Spermacoceae</taxon>
        <taxon>Hedyotis-Oldenlandia complex</taxon>
        <taxon>Oldenlandia</taxon>
    </lineage>
</organism>
<name>A0AAV1C611_OLDCO</name>
<accession>A0AAV1C611</accession>
<proteinExistence type="predicted"/>
<dbReference type="InterPro" id="IPR025558">
    <property type="entry name" value="DUF4283"/>
</dbReference>
<protein>
    <submittedName>
        <fullName evidence="3">OLC1v1025746C1</fullName>
    </submittedName>
</protein>
<dbReference type="InterPro" id="IPR040256">
    <property type="entry name" value="At4g02000-like"/>
</dbReference>
<feature type="region of interest" description="Disordered" evidence="1">
    <location>
        <begin position="214"/>
        <end position="342"/>
    </location>
</feature>
<evidence type="ECO:0000313" key="4">
    <source>
        <dbReference type="Proteomes" id="UP001161247"/>
    </source>
</evidence>
<sequence length="452" mass="50800">MATEEDLANIIGRLSLREGESARHFTSSLTTTRIDPLLTVVARLHYPRIVSHDSIATHCRNIWSIHHGFAVRPLGENMVHIKFNDRIDRARVLHSEPWLLGRKYPLVLKPFDDVNGDFDLFPWWIHLYNCPLDLMNEEFSAFTGNKIGKFMEMYTDADRNFIGRFLRIKVGVNLKEPLMRVLQFKHEANDPDPFFVPDDSDEEVAPRSERQFHRMTVFRNQNPSHPNTSSSQPTRNHHHQSDLNIPSSQATKSLSQWPIPSHQNNLPPSVDLPPLIAPSSSSYVNPHFTTENIPPSTQIQNSNSSLPNASPGHTQNTPSSPSMSIPHDHITVSPPLSRKQKDSDLNLLSPFLVSDPMTLDTPGRKAAHRFMTACRKALQNVSGKNPELSSRVKGKLLIDDYESNDLQTVEVEVIGKKARVDHASPSTPMLETYFMDGGAAVSGLSSQSRPAQ</sequence>
<reference evidence="3" key="1">
    <citation type="submission" date="2023-03" db="EMBL/GenBank/DDBJ databases">
        <authorList>
            <person name="Julca I."/>
        </authorList>
    </citation>
    <scope>NUCLEOTIDE SEQUENCE</scope>
</reference>
<evidence type="ECO:0000259" key="2">
    <source>
        <dbReference type="Pfam" id="PF14111"/>
    </source>
</evidence>
<dbReference type="Proteomes" id="UP001161247">
    <property type="component" value="Chromosome 1"/>
</dbReference>
<feature type="compositionally biased region" description="Polar residues" evidence="1">
    <location>
        <begin position="242"/>
        <end position="267"/>
    </location>
</feature>
<dbReference type="PANTHER" id="PTHR31286:SF62">
    <property type="entry name" value="ZINC FINGER, CCHC-TYPE-LIKE PROTEIN"/>
    <property type="match status" value="1"/>
</dbReference>